<dbReference type="AlphaFoldDB" id="A0A0B0VNP0"/>
<dbReference type="SUPFAM" id="SSF69279">
    <property type="entry name" value="Phage tail proteins"/>
    <property type="match status" value="1"/>
</dbReference>
<dbReference type="EMBL" id="LGZN01000040">
    <property type="protein sequence ID" value="KNF67168.1"/>
    <property type="molecule type" value="Genomic_DNA"/>
</dbReference>
<sequence length="133" mass="14447">MFDNLFDQAMSDADDIILDTMGTEISIYPGGTERRIRAVFDAPADNTGMNTGSGEIRDTAPVLFTRSVWAAGLKKYDRVMIHGEPYQVVDPGWDESGTAGQGVITIILARGEPGRNTPAAPERPSKRYGSQRA</sequence>
<dbReference type="InterPro" id="IPR008018">
    <property type="entry name" value="Phage_tail_attach_FII"/>
</dbReference>
<evidence type="ECO:0000313" key="1">
    <source>
        <dbReference type="EMBL" id="KNF67168.1"/>
    </source>
</evidence>
<accession>A0A0B0VNP0</accession>
<dbReference type="GO" id="GO:0019068">
    <property type="term" value="P:virion assembly"/>
    <property type="evidence" value="ECO:0007669"/>
    <property type="project" value="InterPro"/>
</dbReference>
<dbReference type="Gene3D" id="2.40.10.180">
    <property type="entry name" value="Phage tail proteins"/>
    <property type="match status" value="1"/>
</dbReference>
<organism evidence="1 2">
    <name type="scientific">Escherichia coli</name>
    <dbReference type="NCBI Taxonomy" id="562"/>
    <lineage>
        <taxon>Bacteria</taxon>
        <taxon>Pseudomonadati</taxon>
        <taxon>Pseudomonadota</taxon>
        <taxon>Gammaproteobacteria</taxon>
        <taxon>Enterobacterales</taxon>
        <taxon>Enterobacteriaceae</taxon>
        <taxon>Escherichia</taxon>
    </lineage>
</organism>
<evidence type="ECO:0000313" key="2">
    <source>
        <dbReference type="Proteomes" id="UP000037564"/>
    </source>
</evidence>
<reference evidence="1 2" key="1">
    <citation type="submission" date="2015-07" db="EMBL/GenBank/DDBJ databases">
        <title>Genome sequences of 64 non-O157:H7 Shiga toxin-producing Escherichia coli strains.</title>
        <authorList>
            <person name="Gonzalez-Escalona N."/>
            <person name="Toro M."/>
            <person name="Timme R."/>
            <person name="Payne J."/>
        </authorList>
    </citation>
    <scope>NUCLEOTIDE SEQUENCE [LARGE SCALE GENOMIC DNA]</scope>
    <source>
        <strain evidence="1 2">CFSAN026843</strain>
    </source>
</reference>
<protein>
    <submittedName>
        <fullName evidence="1">Uncharacterized protein</fullName>
    </submittedName>
</protein>
<comment type="caution">
    <text evidence="1">The sequence shown here is derived from an EMBL/GenBank/DDBJ whole genome shotgun (WGS) entry which is preliminary data.</text>
</comment>
<proteinExistence type="predicted"/>
<dbReference type="RefSeq" id="WP_042966186.1">
    <property type="nucleotide sequence ID" value="NZ_BFKY01000169.1"/>
</dbReference>
<name>A0A0B0VNP0_ECOLX</name>
<dbReference type="Pfam" id="PF05354">
    <property type="entry name" value="Phage_attach"/>
    <property type="match status" value="1"/>
</dbReference>
<dbReference type="InterPro" id="IPR053734">
    <property type="entry name" value="Phage_Head-Tail_Connect_sf"/>
</dbReference>
<gene>
    <name evidence="1" type="ORF">WR15_16955</name>
</gene>
<dbReference type="PATRIC" id="fig|562.7396.peg.3335"/>
<dbReference type="Proteomes" id="UP000037564">
    <property type="component" value="Unassembled WGS sequence"/>
</dbReference>